<dbReference type="PANTHER" id="PTHR10340:SF57">
    <property type="entry name" value="METALLOPHOS DOMAIN-CONTAINING PROTEIN"/>
    <property type="match status" value="1"/>
</dbReference>
<evidence type="ECO:0000256" key="1">
    <source>
        <dbReference type="ARBA" id="ARBA00022801"/>
    </source>
</evidence>
<evidence type="ECO:0000313" key="4">
    <source>
        <dbReference type="Proteomes" id="UP000054560"/>
    </source>
</evidence>
<accession>A0A0L0FPY2</accession>
<dbReference type="SUPFAM" id="SSF56300">
    <property type="entry name" value="Metallo-dependent phosphatases"/>
    <property type="match status" value="1"/>
</dbReference>
<dbReference type="AlphaFoldDB" id="A0A0L0FPY2"/>
<dbReference type="STRING" id="667725.A0A0L0FPY2"/>
<proteinExistence type="predicted"/>
<dbReference type="GeneID" id="25909221"/>
<dbReference type="Proteomes" id="UP000054560">
    <property type="component" value="Unassembled WGS sequence"/>
</dbReference>
<name>A0A0L0FPY2_9EUKA</name>
<dbReference type="InterPro" id="IPR029052">
    <property type="entry name" value="Metallo-depent_PP-like"/>
</dbReference>
<dbReference type="GO" id="GO:0016787">
    <property type="term" value="F:hydrolase activity"/>
    <property type="evidence" value="ECO:0007669"/>
    <property type="project" value="UniProtKB-KW"/>
</dbReference>
<sequence length="216" mass="24889">MKTFKKGGYYVREVPHQVTGSRLHLVVLNTVMYSTKLRPAVQSVKDPYGQLEWMDSVLQGIRESGGTAWIIGHIPPGKDTFARKPQWVDRYVHKYLHIVSEYRYGGFCYVHKFMRIVSEYKDLITAQLFGHTHSDEFRAFPERDYNTHESASGPHNRHHMPKGPPKVPILIGGAVSPLFGNNPSYRVVEYHRKTSELKYREICIAGVSTMPFELMH</sequence>
<dbReference type="EMBL" id="KQ242408">
    <property type="protein sequence ID" value="KNC78870.1"/>
    <property type="molecule type" value="Genomic_DNA"/>
</dbReference>
<keyword evidence="2" id="KW-0325">Glycoprotein</keyword>
<dbReference type="RefSeq" id="XP_014152772.1">
    <property type="nucleotide sequence ID" value="XM_014297297.1"/>
</dbReference>
<dbReference type="PANTHER" id="PTHR10340">
    <property type="entry name" value="SPHINGOMYELIN PHOSPHODIESTERASE"/>
    <property type="match status" value="1"/>
</dbReference>
<evidence type="ECO:0000256" key="2">
    <source>
        <dbReference type="ARBA" id="ARBA00023180"/>
    </source>
</evidence>
<dbReference type="OrthoDB" id="348678at2759"/>
<gene>
    <name evidence="3" type="ORF">SARC_08717</name>
</gene>
<protein>
    <recommendedName>
        <fullName evidence="5">Calcineurin-like phosphoesterase domain-containing protein</fullName>
    </recommendedName>
</protein>
<keyword evidence="4" id="KW-1185">Reference proteome</keyword>
<organism evidence="3 4">
    <name type="scientific">Sphaeroforma arctica JP610</name>
    <dbReference type="NCBI Taxonomy" id="667725"/>
    <lineage>
        <taxon>Eukaryota</taxon>
        <taxon>Ichthyosporea</taxon>
        <taxon>Ichthyophonida</taxon>
        <taxon>Sphaeroforma</taxon>
    </lineage>
</organism>
<dbReference type="eggNOG" id="KOG3770">
    <property type="taxonomic scope" value="Eukaryota"/>
</dbReference>
<reference evidence="3 4" key="1">
    <citation type="submission" date="2011-02" db="EMBL/GenBank/DDBJ databases">
        <title>The Genome Sequence of Sphaeroforma arctica JP610.</title>
        <authorList>
            <consortium name="The Broad Institute Genome Sequencing Platform"/>
            <person name="Russ C."/>
            <person name="Cuomo C."/>
            <person name="Young S.K."/>
            <person name="Zeng Q."/>
            <person name="Gargeya S."/>
            <person name="Alvarado L."/>
            <person name="Berlin A."/>
            <person name="Chapman S.B."/>
            <person name="Chen Z."/>
            <person name="Freedman E."/>
            <person name="Gellesch M."/>
            <person name="Goldberg J."/>
            <person name="Griggs A."/>
            <person name="Gujja S."/>
            <person name="Heilman E."/>
            <person name="Heiman D."/>
            <person name="Howarth C."/>
            <person name="Mehta T."/>
            <person name="Neiman D."/>
            <person name="Pearson M."/>
            <person name="Roberts A."/>
            <person name="Saif S."/>
            <person name="Shea T."/>
            <person name="Shenoy N."/>
            <person name="Sisk P."/>
            <person name="Stolte C."/>
            <person name="Sykes S."/>
            <person name="White J."/>
            <person name="Yandava C."/>
            <person name="Burger G."/>
            <person name="Gray M.W."/>
            <person name="Holland P.W.H."/>
            <person name="King N."/>
            <person name="Lang F.B.F."/>
            <person name="Roger A.J."/>
            <person name="Ruiz-Trillo I."/>
            <person name="Haas B."/>
            <person name="Nusbaum C."/>
            <person name="Birren B."/>
        </authorList>
    </citation>
    <scope>NUCLEOTIDE SEQUENCE [LARGE SCALE GENOMIC DNA]</scope>
    <source>
        <strain evidence="3 4">JP610</strain>
    </source>
</reference>
<evidence type="ECO:0008006" key="5">
    <source>
        <dbReference type="Google" id="ProtNLM"/>
    </source>
</evidence>
<evidence type="ECO:0000313" key="3">
    <source>
        <dbReference type="EMBL" id="KNC78870.1"/>
    </source>
</evidence>
<keyword evidence="1" id="KW-0378">Hydrolase</keyword>